<evidence type="ECO:0000256" key="2">
    <source>
        <dbReference type="SAM" id="Phobius"/>
    </source>
</evidence>
<dbReference type="Pfam" id="PF12751">
    <property type="entry name" value="Vac7"/>
    <property type="match status" value="1"/>
</dbReference>
<sequence length="918" mass="99584">MAAESERPPYLNVVSGQSRGARGAGNAEVASHRAHRSASEGDLIEQPHPNVKSQTQAMSQVPKLSPSLSNTSASPSAPNSAVSSRESSPVRFSSRNLHSSPVSRIQTQSKSRKSSQDRSSPTRSSNGQPSALPIPSGSTSSGQRAQALPGNTPFFSPPVPEPPANDLSPEKSNMPSWAGSRRTDQESTPPNTSHKRASVPPASDDQGKVDRNASRAVTRAGSGQGPSLDTVQEMTSDPSTPSNDTAPKPVTPDDSRLHTIDEDPTPRAAEKNTESGSDSGGNRSSDPKEDSRPNASGSAKPSATIMPKRSTASLSAGARGKPADGSVRNMIVETETVSSIPQVSLGVGAPDRNNASRAEPGNLRKQPSTDTIRPREKWKRSRRPNTVTTGPASSKADIFEAKVASAVDKADVSDSDETFVYESNPTDPYPPRQSRYHSRTPSATSMASQVDQLAGRARGMRDGSLSVTGKRSMKFTNNPNPFNPSLDGEMTEQDGSRSGSRVDGSGTITPRHHNIGRHGRSSGVLPSLFDNDNAMQTPQTQPKSPRHFIGSGYRHSRNSNIRSSPNYRTISNSKKSNEMFDFDAEGADDERTPLVGTPRVPRSRHGRRPNSASLRQMEYMQRQRGCVSRYGSCAIILVLLMIIAGGATTFVIAATKTLLDVQVLAVQNVLASEQEIMLDLNVQAVNPNIFPVTIDDTDVNIFAKSRYVGTDKLWRDHGSNDELDRFPRVKQSQRRWELSQIVRCFGNMDCVREAEARKLSKPHVTDGVDRGTDPVTDPEGDPQTMLLGRVFRFDSPLSFDASPWSYMVSTSKGQIRLPRPGNKTEEGGTERWERVLQHPFELIVRGVIKYQLPLSSRFYSASISSSVKVVPDDDSTTPPSNDTAHATLAKRDLPSVRLLDTDTSPEHRSEFSKRQFTA</sequence>
<dbReference type="Proteomes" id="UP001149074">
    <property type="component" value="Unassembled WGS sequence"/>
</dbReference>
<feature type="compositionally biased region" description="Basic and acidic residues" evidence="1">
    <location>
        <begin position="251"/>
        <end position="273"/>
    </location>
</feature>
<feature type="region of interest" description="Disordered" evidence="1">
    <location>
        <begin position="868"/>
        <end position="918"/>
    </location>
</feature>
<name>A0A9W9FMJ8_9EURO</name>
<dbReference type="RefSeq" id="XP_056476333.1">
    <property type="nucleotide sequence ID" value="XM_056615976.1"/>
</dbReference>
<dbReference type="OrthoDB" id="1204at2759"/>
<comment type="caution">
    <text evidence="3">The sequence shown here is derived from an EMBL/GenBank/DDBJ whole genome shotgun (WGS) entry which is preliminary data.</text>
</comment>
<feature type="region of interest" description="Disordered" evidence="1">
    <location>
        <begin position="762"/>
        <end position="782"/>
    </location>
</feature>
<proteinExistence type="predicted"/>
<dbReference type="GO" id="GO:0070772">
    <property type="term" value="C:PAS complex"/>
    <property type="evidence" value="ECO:0007669"/>
    <property type="project" value="TreeGrafter"/>
</dbReference>
<evidence type="ECO:0008006" key="5">
    <source>
        <dbReference type="Google" id="ProtNLM"/>
    </source>
</evidence>
<feature type="compositionally biased region" description="Basic and acidic residues" evidence="1">
    <location>
        <begin position="904"/>
        <end position="918"/>
    </location>
</feature>
<dbReference type="AlphaFoldDB" id="A0A9W9FMJ8"/>
<feature type="compositionally biased region" description="Low complexity" evidence="1">
    <location>
        <begin position="275"/>
        <end position="284"/>
    </location>
</feature>
<reference evidence="3" key="1">
    <citation type="submission" date="2022-11" db="EMBL/GenBank/DDBJ databases">
        <authorList>
            <person name="Petersen C."/>
        </authorList>
    </citation>
    <scope>NUCLEOTIDE SEQUENCE</scope>
    <source>
        <strain evidence="3">IBT 30761</strain>
    </source>
</reference>
<feature type="compositionally biased region" description="Low complexity" evidence="1">
    <location>
        <begin position="64"/>
        <end position="95"/>
    </location>
</feature>
<dbReference type="EMBL" id="JAPQKI010000004">
    <property type="protein sequence ID" value="KAJ5102953.1"/>
    <property type="molecule type" value="Genomic_DNA"/>
</dbReference>
<evidence type="ECO:0000256" key="1">
    <source>
        <dbReference type="SAM" id="MobiDB-lite"/>
    </source>
</evidence>
<organism evidence="3 4">
    <name type="scientific">Penicillium argentinense</name>
    <dbReference type="NCBI Taxonomy" id="1131581"/>
    <lineage>
        <taxon>Eukaryota</taxon>
        <taxon>Fungi</taxon>
        <taxon>Dikarya</taxon>
        <taxon>Ascomycota</taxon>
        <taxon>Pezizomycotina</taxon>
        <taxon>Eurotiomycetes</taxon>
        <taxon>Eurotiomycetidae</taxon>
        <taxon>Eurotiales</taxon>
        <taxon>Aspergillaceae</taxon>
        <taxon>Penicillium</taxon>
    </lineage>
</organism>
<feature type="region of interest" description="Disordered" evidence="1">
    <location>
        <begin position="1"/>
        <end position="393"/>
    </location>
</feature>
<dbReference type="PANTHER" id="PTHR28258">
    <property type="entry name" value="VACUOLAR SEGREGATION PROTEIN 7"/>
    <property type="match status" value="1"/>
</dbReference>
<feature type="compositionally biased region" description="Polar residues" evidence="1">
    <location>
        <begin position="225"/>
        <end position="245"/>
    </location>
</feature>
<dbReference type="GO" id="GO:1903778">
    <property type="term" value="P:protein localization to vacuolar membrane"/>
    <property type="evidence" value="ECO:0007669"/>
    <property type="project" value="TreeGrafter"/>
</dbReference>
<feature type="compositionally biased region" description="Basic residues" evidence="1">
    <location>
        <begin position="510"/>
        <end position="520"/>
    </location>
</feature>
<dbReference type="PANTHER" id="PTHR28258:SF1">
    <property type="entry name" value="VACUOLAR SEGREGATION PROTEIN 7"/>
    <property type="match status" value="1"/>
</dbReference>
<accession>A0A9W9FMJ8</accession>
<gene>
    <name evidence="3" type="ORF">N7532_003482</name>
</gene>
<feature type="compositionally biased region" description="Polar residues" evidence="1">
    <location>
        <begin position="439"/>
        <end position="451"/>
    </location>
</feature>
<dbReference type="GO" id="GO:0000329">
    <property type="term" value="C:fungal-type vacuole membrane"/>
    <property type="evidence" value="ECO:0007669"/>
    <property type="project" value="TreeGrafter"/>
</dbReference>
<feature type="transmembrane region" description="Helical" evidence="2">
    <location>
        <begin position="634"/>
        <end position="654"/>
    </location>
</feature>
<feature type="compositionally biased region" description="Polar residues" evidence="1">
    <location>
        <begin position="558"/>
        <end position="574"/>
    </location>
</feature>
<keyword evidence="2" id="KW-1133">Transmembrane helix</keyword>
<dbReference type="GeneID" id="81354955"/>
<feature type="compositionally biased region" description="Polar residues" evidence="1">
    <location>
        <begin position="465"/>
        <end position="480"/>
    </location>
</feature>
<dbReference type="InterPro" id="IPR024260">
    <property type="entry name" value="Vac7"/>
</dbReference>
<reference evidence="3" key="2">
    <citation type="journal article" date="2023" name="IMA Fungus">
        <title>Comparative genomic study of the Penicillium genus elucidates a diverse pangenome and 15 lateral gene transfer events.</title>
        <authorList>
            <person name="Petersen C."/>
            <person name="Sorensen T."/>
            <person name="Nielsen M.R."/>
            <person name="Sondergaard T.E."/>
            <person name="Sorensen J.L."/>
            <person name="Fitzpatrick D.A."/>
            <person name="Frisvad J.C."/>
            <person name="Nielsen K.L."/>
        </authorList>
    </citation>
    <scope>NUCLEOTIDE SEQUENCE</scope>
    <source>
        <strain evidence="3">IBT 30761</strain>
    </source>
</reference>
<feature type="compositionally biased region" description="Basic and acidic residues" evidence="1">
    <location>
        <begin position="762"/>
        <end position="772"/>
    </location>
</feature>
<feature type="compositionally biased region" description="Low complexity" evidence="1">
    <location>
        <begin position="496"/>
        <end position="506"/>
    </location>
</feature>
<feature type="region of interest" description="Disordered" evidence="1">
    <location>
        <begin position="408"/>
        <end position="611"/>
    </location>
</feature>
<dbReference type="GO" id="GO:0010513">
    <property type="term" value="P:positive regulation of phosphatidylinositol biosynthetic process"/>
    <property type="evidence" value="ECO:0007669"/>
    <property type="project" value="TreeGrafter"/>
</dbReference>
<evidence type="ECO:0000313" key="4">
    <source>
        <dbReference type="Proteomes" id="UP001149074"/>
    </source>
</evidence>
<keyword evidence="4" id="KW-1185">Reference proteome</keyword>
<protein>
    <recommendedName>
        <fullName evidence="5">Vacuolar segregation subunit 7-domain-containing protein</fullName>
    </recommendedName>
</protein>
<dbReference type="GO" id="GO:0000011">
    <property type="term" value="P:vacuole inheritance"/>
    <property type="evidence" value="ECO:0007669"/>
    <property type="project" value="TreeGrafter"/>
</dbReference>
<feature type="compositionally biased region" description="Polar residues" evidence="1">
    <location>
        <begin position="533"/>
        <end position="543"/>
    </location>
</feature>
<evidence type="ECO:0000313" key="3">
    <source>
        <dbReference type="EMBL" id="KAJ5102953.1"/>
    </source>
</evidence>
<keyword evidence="2" id="KW-0812">Transmembrane</keyword>
<keyword evidence="2" id="KW-0472">Membrane</keyword>